<dbReference type="InterPro" id="IPR043976">
    <property type="entry name" value="GOLGA_cons_dom"/>
</dbReference>
<feature type="coiled-coil region" evidence="2">
    <location>
        <begin position="315"/>
        <end position="395"/>
    </location>
</feature>
<feature type="domain" description="Golgin subfamily A conserved" evidence="4">
    <location>
        <begin position="541"/>
        <end position="802"/>
    </location>
</feature>
<dbReference type="WBParaSite" id="ACRNAN_scaffold1568.g23672.t1">
    <property type="protein sequence ID" value="ACRNAN_scaffold1568.g23672.t1"/>
    <property type="gene ID" value="ACRNAN_scaffold1568.g23672"/>
</dbReference>
<evidence type="ECO:0000313" key="6">
    <source>
        <dbReference type="WBParaSite" id="ACRNAN_scaffold1568.g23672.t1"/>
    </source>
</evidence>
<dbReference type="PANTHER" id="PTHR10881:SF46">
    <property type="entry name" value="GOLGIN SUBFAMILY A MEMBER 2"/>
    <property type="match status" value="1"/>
</dbReference>
<feature type="compositionally biased region" description="Polar residues" evidence="3">
    <location>
        <begin position="30"/>
        <end position="52"/>
    </location>
</feature>
<dbReference type="GO" id="GO:0032580">
    <property type="term" value="C:Golgi cisterna membrane"/>
    <property type="evidence" value="ECO:0007669"/>
    <property type="project" value="TreeGrafter"/>
</dbReference>
<reference evidence="6" key="1">
    <citation type="submission" date="2022-11" db="UniProtKB">
        <authorList>
            <consortium name="WormBaseParasite"/>
        </authorList>
    </citation>
    <scope>IDENTIFICATION</scope>
</reference>
<evidence type="ECO:0000256" key="3">
    <source>
        <dbReference type="SAM" id="MobiDB-lite"/>
    </source>
</evidence>
<protein>
    <submittedName>
        <fullName evidence="6">Golgin subfamily A conserved domain-containing protein</fullName>
    </submittedName>
</protein>
<dbReference type="Gene3D" id="1.10.287.1490">
    <property type="match status" value="1"/>
</dbReference>
<dbReference type="GO" id="GO:0000137">
    <property type="term" value="C:Golgi cis cisterna"/>
    <property type="evidence" value="ECO:0007669"/>
    <property type="project" value="TreeGrafter"/>
</dbReference>
<dbReference type="GO" id="GO:0007030">
    <property type="term" value="P:Golgi organization"/>
    <property type="evidence" value="ECO:0007669"/>
    <property type="project" value="TreeGrafter"/>
</dbReference>
<organism evidence="5 6">
    <name type="scientific">Acrobeloides nanus</name>
    <dbReference type="NCBI Taxonomy" id="290746"/>
    <lineage>
        <taxon>Eukaryota</taxon>
        <taxon>Metazoa</taxon>
        <taxon>Ecdysozoa</taxon>
        <taxon>Nematoda</taxon>
        <taxon>Chromadorea</taxon>
        <taxon>Rhabditida</taxon>
        <taxon>Tylenchina</taxon>
        <taxon>Cephalobomorpha</taxon>
        <taxon>Cephaloboidea</taxon>
        <taxon>Cephalobidae</taxon>
        <taxon>Acrobeloides</taxon>
    </lineage>
</organism>
<feature type="region of interest" description="Disordered" evidence="3">
    <location>
        <begin position="24"/>
        <end position="88"/>
    </location>
</feature>
<feature type="coiled-coil region" evidence="2">
    <location>
        <begin position="424"/>
        <end position="559"/>
    </location>
</feature>
<evidence type="ECO:0000259" key="4">
    <source>
        <dbReference type="Pfam" id="PF15070"/>
    </source>
</evidence>
<sequence length="881" mass="100340">MRSVETLNLMSGIMCYGLKKYQNKRHQPHENGSSSTSLTPLNGQGTPNNLSHGHSAYYQEESGNESAEHDHSYGPSEGTSRPCSTSLIDGVQRNSSFSNYPHFHHGENESAYLRQLLQEKDQNLNDVTAKLQALHTHYAELHNAYNLLSQSLNAASPEYAQQISQLQTALSVAIEEKTTLQSELRVTLAKLQEVEAHNLAIQDENQRSSHSSTTTEIELNRLYAENKRLSENVINQSTQIEAQRKECSNLEAKILMIQQDRNDTQARLKNLYAEKENMEKSMSQLTSELNMKEIYIRQLTRHSSTSNQFEDEKTIRSLSDEKSQLAQELEQRKFELLESQREMSAIRQHYESCMRELNENVVRLETELNTLATVKKELQSENFCLQTEIDSLKAKLNVSISQNLEETTGQATQEPPPEIDPIEVQALRNSLTNLQSAYEIQSEKIEELSRIIETKNAQVASLEETLFEARHEIENLRQAMEIRRTIENDVALLSEQLQNERATVSRAVAQNLELKEQLGELQDKLVSMANESAQREDEKHTAMRTIQRLKEQIEEMNSNEGIRKETYDQDTQTFGFEHSTTTIREIVNDVVETVEEEQQTDLSLLNASIDESHEVEVDSVHTAQEMTHAVNEYANHHNIERADNSTQYEDDLASINLDTNVKSSTNLDTELSNGTSLTAREDYNNLRYSGSNLTEGGSLVSSSGGEALSRHEMLKELETRLEKALQEKEQFKITNDRLEYWLAALETENETIGEYISIYRFQRNLIQKRLSEKDALIAQLQQEKISNQSKLDELHLLIHNLMSTIHQTSNFHALTNVNDTLNMPEIAAFDENSNGQPESAKADSIHKMLEIISDLKARQNSSNEVDPLLHCTECKGKLITL</sequence>
<evidence type="ECO:0000256" key="1">
    <source>
        <dbReference type="ARBA" id="ARBA00023054"/>
    </source>
</evidence>
<name>A0A914CWS2_9BILA</name>
<dbReference type="PANTHER" id="PTHR10881">
    <property type="entry name" value="GOLGIN SUBFAMILY A MEMBER-RELATED"/>
    <property type="match status" value="1"/>
</dbReference>
<dbReference type="GO" id="GO:0005801">
    <property type="term" value="C:cis-Golgi network"/>
    <property type="evidence" value="ECO:0007669"/>
    <property type="project" value="TreeGrafter"/>
</dbReference>
<feature type="compositionally biased region" description="Polar residues" evidence="3">
    <location>
        <begin position="77"/>
        <end position="88"/>
    </location>
</feature>
<dbReference type="AlphaFoldDB" id="A0A914CWS2"/>
<feature type="coiled-coil region" evidence="2">
    <location>
        <begin position="226"/>
        <end position="288"/>
    </location>
</feature>
<keyword evidence="5" id="KW-1185">Reference proteome</keyword>
<accession>A0A914CWS2</accession>
<dbReference type="Pfam" id="PF15070">
    <property type="entry name" value="GOLGA2L5"/>
    <property type="match status" value="1"/>
</dbReference>
<dbReference type="Proteomes" id="UP000887540">
    <property type="component" value="Unplaced"/>
</dbReference>
<proteinExistence type="predicted"/>
<dbReference type="InterPro" id="IPR024858">
    <property type="entry name" value="GOLGA"/>
</dbReference>
<evidence type="ECO:0000256" key="2">
    <source>
        <dbReference type="SAM" id="Coils"/>
    </source>
</evidence>
<keyword evidence="1 2" id="KW-0175">Coiled coil</keyword>
<evidence type="ECO:0000313" key="5">
    <source>
        <dbReference type="Proteomes" id="UP000887540"/>
    </source>
</evidence>